<name>A0A1M6DRV2_9FIRM</name>
<gene>
    <name evidence="1" type="ORF">SAMN02745671_01581</name>
</gene>
<organism evidence="1 2">
    <name type="scientific">Anaerovibrio lipolyticus DSM 3074</name>
    <dbReference type="NCBI Taxonomy" id="1120997"/>
    <lineage>
        <taxon>Bacteria</taxon>
        <taxon>Bacillati</taxon>
        <taxon>Bacillota</taxon>
        <taxon>Negativicutes</taxon>
        <taxon>Selenomonadales</taxon>
        <taxon>Selenomonadaceae</taxon>
        <taxon>Anaerovibrio</taxon>
    </lineage>
</organism>
<evidence type="ECO:0000313" key="2">
    <source>
        <dbReference type="Proteomes" id="UP000191240"/>
    </source>
</evidence>
<dbReference type="RefSeq" id="WP_080325846.1">
    <property type="nucleotide sequence ID" value="NZ_FQYW01000012.1"/>
</dbReference>
<dbReference type="Proteomes" id="UP000191240">
    <property type="component" value="Unassembled WGS sequence"/>
</dbReference>
<accession>A0A1M6DRV2</accession>
<dbReference type="GO" id="GO:0008168">
    <property type="term" value="F:methyltransferase activity"/>
    <property type="evidence" value="ECO:0007669"/>
    <property type="project" value="UniProtKB-KW"/>
</dbReference>
<reference evidence="1 2" key="1">
    <citation type="submission" date="2016-11" db="EMBL/GenBank/DDBJ databases">
        <authorList>
            <person name="Jaros S."/>
            <person name="Januszkiewicz K."/>
            <person name="Wedrychowicz H."/>
        </authorList>
    </citation>
    <scope>NUCLEOTIDE SEQUENCE [LARGE SCALE GENOMIC DNA]</scope>
    <source>
        <strain evidence="1 2">DSM 3074</strain>
    </source>
</reference>
<dbReference type="GO" id="GO:0032259">
    <property type="term" value="P:methylation"/>
    <property type="evidence" value="ECO:0007669"/>
    <property type="project" value="UniProtKB-KW"/>
</dbReference>
<keyword evidence="1" id="KW-0489">Methyltransferase</keyword>
<dbReference type="AlphaFoldDB" id="A0A1M6DRV2"/>
<proteinExistence type="predicted"/>
<dbReference type="OrthoDB" id="86584at2"/>
<dbReference type="NCBIfam" id="NF038110">
    <property type="entry name" value="Lys_methyl_FliB"/>
    <property type="match status" value="1"/>
</dbReference>
<keyword evidence="1" id="KW-0808">Transferase</keyword>
<evidence type="ECO:0000313" key="1">
    <source>
        <dbReference type="EMBL" id="SHI75849.1"/>
    </source>
</evidence>
<dbReference type="EMBL" id="FQYW01000012">
    <property type="protein sequence ID" value="SHI75849.1"/>
    <property type="molecule type" value="Genomic_DNA"/>
</dbReference>
<protein>
    <submittedName>
        <fullName evidence="1">Lysine-N-methylase</fullName>
    </submittedName>
</protein>
<sequence length="285" mass="32179">MNTVYPSFYKDFSCIASDCSHSCCKGWEIDIDNATAEKYLKIGGSLGDELRANISSATGVYSFGLAKNGACPFLQEDGLCKLILSAGEEILCEICTNHPRFYTVLNDYELAGVGLSCEVSCGLLLQAGSLEFSIEGQSSNLSFSELLKLLGINMKKEQQTFHPGLSKNDALEVLEIMGNTEPIDDKWREDIAAYLQYARENPKFLENYELIMPHQIFQRIYQYIMYRQLEKLSDYSLDDLLIYTDISTEYIFIAAAITGDLPEAIRRWSEQIEYCPENVAMLLKM</sequence>